<feature type="region of interest" description="Disordered" evidence="1">
    <location>
        <begin position="184"/>
        <end position="238"/>
    </location>
</feature>
<dbReference type="Proteomes" id="UP001160550">
    <property type="component" value="Unassembled WGS sequence"/>
</dbReference>
<reference evidence="2" key="1">
    <citation type="journal article" date="2007" name="Int. J. Syst. Evol. Microbiol.">
        <title>Luteimonas composti sp. nov., a moderately thermophilic bacterium isolated from food waste.</title>
        <authorList>
            <person name="Young C.C."/>
            <person name="Kampfer P."/>
            <person name="Chen W.M."/>
            <person name="Yen W.S."/>
            <person name="Arun A.B."/>
            <person name="Lai W.A."/>
            <person name="Shen F.T."/>
            <person name="Rekha P.D."/>
            <person name="Lin K.Y."/>
            <person name="Chou J.H."/>
        </authorList>
    </citation>
    <scope>NUCLEOTIDE SEQUENCE</scope>
    <source>
        <strain evidence="2">CC-YY355</strain>
    </source>
</reference>
<evidence type="ECO:0008006" key="4">
    <source>
        <dbReference type="Google" id="ProtNLM"/>
    </source>
</evidence>
<dbReference type="EMBL" id="JARYGX010000021">
    <property type="protein sequence ID" value="MDH7453549.1"/>
    <property type="molecule type" value="Genomic_DNA"/>
</dbReference>
<comment type="caution">
    <text evidence="2">The sequence shown here is derived from an EMBL/GenBank/DDBJ whole genome shotgun (WGS) entry which is preliminary data.</text>
</comment>
<proteinExistence type="predicted"/>
<accession>A0ABT6MT01</accession>
<name>A0ABT6MT01_9GAMM</name>
<organism evidence="2 3">
    <name type="scientific">Luteimonas composti</name>
    <dbReference type="NCBI Taxonomy" id="398257"/>
    <lineage>
        <taxon>Bacteria</taxon>
        <taxon>Pseudomonadati</taxon>
        <taxon>Pseudomonadota</taxon>
        <taxon>Gammaproteobacteria</taxon>
        <taxon>Lysobacterales</taxon>
        <taxon>Lysobacteraceae</taxon>
        <taxon>Luteimonas</taxon>
    </lineage>
</organism>
<feature type="compositionally biased region" description="Low complexity" evidence="1">
    <location>
        <begin position="185"/>
        <end position="199"/>
    </location>
</feature>
<feature type="region of interest" description="Disordered" evidence="1">
    <location>
        <begin position="88"/>
        <end position="115"/>
    </location>
</feature>
<protein>
    <recommendedName>
        <fullName evidence="4">MarR family transcriptional regulator</fullName>
    </recommendedName>
</protein>
<evidence type="ECO:0000313" key="2">
    <source>
        <dbReference type="EMBL" id="MDH7453549.1"/>
    </source>
</evidence>
<gene>
    <name evidence="2" type="ORF">QF205_10795</name>
</gene>
<feature type="compositionally biased region" description="Pro residues" evidence="1">
    <location>
        <begin position="200"/>
        <end position="210"/>
    </location>
</feature>
<dbReference type="RefSeq" id="WP_280942768.1">
    <property type="nucleotide sequence ID" value="NZ_JARYGX010000021.1"/>
</dbReference>
<keyword evidence="3" id="KW-1185">Reference proteome</keyword>
<sequence length="322" mass="33950">MTSSAALPGAGRADRLRAFLRANPRAYTARELVDALEPGIRVDNMLGSLNTLVKSGELVRVMHAGRPHFADRELAVAAAATPRVAPIAPPALSQPAQAPAAPEPRTDASSRPPTASARIRGWLQQAAGPVTSRQVQRAVLPDTDIRVVSGLIASMVRKGLVVRTGTQGLEGLYALGRQARAWGFPPNARAPKAPKAAKPPAAPKPPNQPKPKPERPAKAAKAPKPTPRLVHGPAARERDVPRGLASIERPARRSVAACALDGIPDAARAASERLSADIAAFEAAGGRIERLGPTQFFKHIGMEAANTFPPRTPRTGTYDLDD</sequence>
<evidence type="ECO:0000256" key="1">
    <source>
        <dbReference type="SAM" id="MobiDB-lite"/>
    </source>
</evidence>
<reference evidence="2" key="2">
    <citation type="submission" date="2023-04" db="EMBL/GenBank/DDBJ databases">
        <authorList>
            <person name="Sun J.-Q."/>
        </authorList>
    </citation>
    <scope>NUCLEOTIDE SEQUENCE</scope>
    <source>
        <strain evidence="2">CC-YY355</strain>
    </source>
</reference>
<evidence type="ECO:0000313" key="3">
    <source>
        <dbReference type="Proteomes" id="UP001160550"/>
    </source>
</evidence>
<feature type="compositionally biased region" description="Low complexity" evidence="1">
    <location>
        <begin position="88"/>
        <end position="100"/>
    </location>
</feature>